<dbReference type="GO" id="GO:0003987">
    <property type="term" value="F:acetate-CoA ligase activity"/>
    <property type="evidence" value="ECO:0007669"/>
    <property type="project" value="TreeGrafter"/>
</dbReference>
<dbReference type="PANTHER" id="PTHR24095">
    <property type="entry name" value="ACETYL-COENZYME A SYNTHETASE"/>
    <property type="match status" value="1"/>
</dbReference>
<dbReference type="AlphaFoldDB" id="A0A158PBS8"/>
<keyword evidence="1" id="KW-1185">Reference proteome</keyword>
<evidence type="ECO:0000313" key="2">
    <source>
        <dbReference type="WBParaSite" id="ACAC_0001139401-mRNA-1"/>
    </source>
</evidence>
<dbReference type="STRING" id="6313.A0A158PBS8"/>
<dbReference type="WBParaSite" id="ACAC_0001139401-mRNA-1">
    <property type="protein sequence ID" value="ACAC_0001139401-mRNA-1"/>
    <property type="gene ID" value="ACAC_0001139401"/>
</dbReference>
<evidence type="ECO:0000313" key="1">
    <source>
        <dbReference type="Proteomes" id="UP000035642"/>
    </source>
</evidence>
<dbReference type="PANTHER" id="PTHR24095:SF244">
    <property type="entry name" value="ACETYL-COENZYME A SYNTHETASE"/>
    <property type="match status" value="1"/>
</dbReference>
<sequence>MIEDDWECVEVIGKEDVRRGLPALPIGGEVKFLQRYTNISYNCVDRHISTEDNRYETAMLWEGNFWDDDVHDYADLTWDTVQVLTNKIASIFKEYCGMNPATAKLSELTTLLKETSPKLVVTVDGFWQGHELYETKKQLDKAIDDAQISSIDRILVIRHTGPNPGVPPPERLYPGRRPCYSLQVPINNQVDLLWSKEIAKACTQCEPEWLPANHPFAIIPQWTPDLYLRTITTGQLLQAAWEFSPHLLSACLSLAHPQTVLGLVGCMAPWLTGKTLAIFEGTLDHPDPSRLKHVIAKFEVRLLFTV</sequence>
<dbReference type="Gene3D" id="3.40.50.12780">
    <property type="entry name" value="N-terminal domain of ligase-like"/>
    <property type="match status" value="1"/>
</dbReference>
<accession>A0A158PBS8</accession>
<reference evidence="1" key="1">
    <citation type="submission" date="2012-09" db="EMBL/GenBank/DDBJ databases">
        <authorList>
            <person name="Martin A.A."/>
        </authorList>
    </citation>
    <scope>NUCLEOTIDE SEQUENCE</scope>
</reference>
<organism evidence="1 2">
    <name type="scientific">Angiostrongylus cantonensis</name>
    <name type="common">Rat lungworm</name>
    <dbReference type="NCBI Taxonomy" id="6313"/>
    <lineage>
        <taxon>Eukaryota</taxon>
        <taxon>Metazoa</taxon>
        <taxon>Ecdysozoa</taxon>
        <taxon>Nematoda</taxon>
        <taxon>Chromadorea</taxon>
        <taxon>Rhabditida</taxon>
        <taxon>Rhabditina</taxon>
        <taxon>Rhabditomorpha</taxon>
        <taxon>Strongyloidea</taxon>
        <taxon>Metastrongylidae</taxon>
        <taxon>Angiostrongylus</taxon>
    </lineage>
</organism>
<dbReference type="InterPro" id="IPR042099">
    <property type="entry name" value="ANL_N_sf"/>
</dbReference>
<dbReference type="SUPFAM" id="SSF56801">
    <property type="entry name" value="Acetyl-CoA synthetase-like"/>
    <property type="match status" value="1"/>
</dbReference>
<protein>
    <submittedName>
        <fullName evidence="2">HET domain-containing protein</fullName>
    </submittedName>
</protein>
<name>A0A158PBS8_ANGCA</name>
<reference evidence="2" key="2">
    <citation type="submission" date="2016-04" db="UniProtKB">
        <authorList>
            <consortium name="WormBaseParasite"/>
        </authorList>
    </citation>
    <scope>IDENTIFICATION</scope>
</reference>
<dbReference type="GO" id="GO:0006085">
    <property type="term" value="P:acetyl-CoA biosynthetic process"/>
    <property type="evidence" value="ECO:0007669"/>
    <property type="project" value="TreeGrafter"/>
</dbReference>
<dbReference type="Proteomes" id="UP000035642">
    <property type="component" value="Unassembled WGS sequence"/>
</dbReference>
<proteinExistence type="predicted"/>